<evidence type="ECO:0000256" key="1">
    <source>
        <dbReference type="SAM" id="MobiDB-lite"/>
    </source>
</evidence>
<feature type="compositionally biased region" description="Basic residues" evidence="1">
    <location>
        <begin position="17"/>
        <end position="26"/>
    </location>
</feature>
<organism evidence="2 3">
    <name type="scientific">Magallana gigas</name>
    <name type="common">Pacific oyster</name>
    <name type="synonym">Crassostrea gigas</name>
    <dbReference type="NCBI Taxonomy" id="29159"/>
    <lineage>
        <taxon>Eukaryota</taxon>
        <taxon>Metazoa</taxon>
        <taxon>Spiralia</taxon>
        <taxon>Lophotrochozoa</taxon>
        <taxon>Mollusca</taxon>
        <taxon>Bivalvia</taxon>
        <taxon>Autobranchia</taxon>
        <taxon>Pteriomorphia</taxon>
        <taxon>Ostreida</taxon>
        <taxon>Ostreoidea</taxon>
        <taxon>Ostreidae</taxon>
        <taxon>Magallana</taxon>
    </lineage>
</organism>
<feature type="region of interest" description="Disordered" evidence="1">
    <location>
        <begin position="104"/>
        <end position="143"/>
    </location>
</feature>
<reference evidence="2" key="1">
    <citation type="submission" date="2022-08" db="UniProtKB">
        <authorList>
            <consortium name="EnsemblMetazoa"/>
        </authorList>
    </citation>
    <scope>IDENTIFICATION</scope>
    <source>
        <strain evidence="2">05x7-T-G4-1.051#20</strain>
    </source>
</reference>
<accession>A0A8W8K8K2</accession>
<keyword evidence="3" id="KW-1185">Reference proteome</keyword>
<protein>
    <submittedName>
        <fullName evidence="2">Uncharacterized protein</fullName>
    </submittedName>
</protein>
<feature type="region of interest" description="Disordered" evidence="1">
    <location>
        <begin position="1"/>
        <end position="28"/>
    </location>
</feature>
<evidence type="ECO:0000313" key="3">
    <source>
        <dbReference type="Proteomes" id="UP000005408"/>
    </source>
</evidence>
<proteinExistence type="predicted"/>
<dbReference type="EnsemblMetazoa" id="G2289.1">
    <property type="protein sequence ID" value="G2289.1:cds"/>
    <property type="gene ID" value="G2289"/>
</dbReference>
<sequence>MGACYSKSGHDVDVAKKKSPHSKKNKNGINLTIEYSPVRSPNHDEDKLSIFDEKEVENDRVVLEYNGNVEGQCLCSADNGNSKVVCSGKCASCDGGNTGDLLPSDEVVSSDSKVTSKVASASDSGIESLHAQESHHSSQTLCDKTKPYQIGDEEEPLASLKNENHENHGEFPAPSTSRPNRFSEIIYLKSSLKKPGVHSGRCSRLSCKSSDSLDWTATLINSLDRCRSEASEFFCDDFNITAPLAAFDSIDFMSSAGSLLRNRLSRASIVDHNSDTFQFQFDFSGIETEGAEASSVPISPESLPCSPKKAVSPDGVNLELISSNRTSQELRRFDSEASLELASTFPRLQEVRTMQMDGKDVVVIDVETYSHIMEELAMLKMKLSQLTDFLQEQDLLQLDSSNSRADLSSLNQSLENLMEAASPKKS</sequence>
<dbReference type="Proteomes" id="UP000005408">
    <property type="component" value="Unassembled WGS sequence"/>
</dbReference>
<dbReference type="AlphaFoldDB" id="A0A8W8K8K2"/>
<evidence type="ECO:0000313" key="2">
    <source>
        <dbReference type="EnsemblMetazoa" id="G2289.1:cds"/>
    </source>
</evidence>
<name>A0A8W8K8K2_MAGGI</name>
<feature type="compositionally biased region" description="Low complexity" evidence="1">
    <location>
        <begin position="104"/>
        <end position="124"/>
    </location>
</feature>